<keyword evidence="6" id="KW-0653">Protein transport</keyword>
<dbReference type="PANTHER" id="PTHR10997">
    <property type="entry name" value="IMPORTIN-7, 8, 11"/>
    <property type="match status" value="1"/>
</dbReference>
<dbReference type="PANTHER" id="PTHR10997:SF18">
    <property type="entry name" value="D-IMPORTIN 7_RANBP7"/>
    <property type="match status" value="1"/>
</dbReference>
<keyword evidence="10" id="KW-1185">Reference proteome</keyword>
<evidence type="ECO:0000256" key="6">
    <source>
        <dbReference type="ARBA" id="ARBA00022927"/>
    </source>
</evidence>
<dbReference type="SUPFAM" id="SSF48371">
    <property type="entry name" value="ARM repeat"/>
    <property type="match status" value="1"/>
</dbReference>
<dbReference type="InterPro" id="IPR016024">
    <property type="entry name" value="ARM-type_fold"/>
</dbReference>
<evidence type="ECO:0000256" key="7">
    <source>
        <dbReference type="ARBA" id="ARBA00023242"/>
    </source>
</evidence>
<dbReference type="InterPro" id="IPR011989">
    <property type="entry name" value="ARM-like"/>
</dbReference>
<evidence type="ECO:0000256" key="3">
    <source>
        <dbReference type="ARBA" id="ARBA00007991"/>
    </source>
</evidence>
<dbReference type="CTD" id="6749203"/>
<dbReference type="Pfam" id="PF25758">
    <property type="entry name" value="TPR_IPO11"/>
    <property type="match status" value="1"/>
</dbReference>
<evidence type="ECO:0000256" key="4">
    <source>
        <dbReference type="ARBA" id="ARBA00022448"/>
    </source>
</evidence>
<dbReference type="PhylomeDB" id="B3RLJ6"/>
<accession>B3RLJ6</accession>
<feature type="domain" description="Importin N-terminal" evidence="8">
    <location>
        <begin position="22"/>
        <end position="98"/>
    </location>
</feature>
<dbReference type="Proteomes" id="UP000009022">
    <property type="component" value="Unassembled WGS sequence"/>
</dbReference>
<dbReference type="AlphaFoldDB" id="B3RLJ6"/>
<dbReference type="InParanoid" id="B3RLJ6"/>
<sequence length="1027" mass="118538">MDPNSIVELLSKSLDPQAHEVVERELRTVKQSPGYPICLIQITCHPEIQMPIKQAAIIYLKNMVMRSWELRKDLEDKFVINDQDKESIRNNIVEVIISAPDLLRVQLNEILFTIFKWDYPERWPGIAEKLVAYFSSNEQNMWLGCLHCVHQLVKKYAYKKPEERGALNIALVRLLPLMRDRCLLLMNDESLPSVTLQTMVLKIFYRIIETWLPLQLITERNFPAWMEVFQIVLNRDVPQATLELDEYDRANSIWWKCKKWCMKIVVRIYERYGQASLVQDDEYSEFAKFYSNNFAVPVVKIVLIWLDKCRHNAYVSKPVLQQLLMYLNYSVSHAKAWKVVKPHFQDIIRDIALPILSHSADDDGLWVEDPQEYIRSKYDVFEDNFSIANTVASMLTAACGKRGGILDSLMAFCYNILVTPADQRDPKKTDGALHMIGCLADILLKKPNYKAQLEDMIVLHVLPEIQSGFGYLRARACWLLKEVSELKFRNRNNLSCEIELILKCITADPDLPVKVEAAVTLQHLIRFQGNAISPFLEPHIKLIIIELVKILRETEIEELSGVIESVISTFSSHVIVVAVEITESLVGTLMHLVESEDIENSSRALMAMSVITTIETIAEVMEEHVEIMSQIEKIIMRVVVYFLENSLFELYEEVLSLVFSCTHKRISPDMWNVYFVIYEAFKRDAFDYFTDIVPCLHNFITVDTEAFLSEQRRLEVLFDICKTVQIDQSYEEMYTYAAKLLELTILQCPGRIDNYFPHFIQICLERLNKQLKLTESRTMCLQVVVACLYRNVDLTLHILETLKLSSANPPLTQGFMKQWIYDMDSFLGLHDRKVCVLGLTTILSLPKEKRPAAITFFNSQYMRSLIMLFQGLERAYASRAADDSDSEEESVEDSDQGILELASDEDEYDEKTISNLAKKGAAALGSYDDINEATEETQLEAYTTIIDDEDSVDEYWAFKDLLANISTVEPEWYESLMRPLDPTQQKYFESILVLAEQRRAAQVSRRIKEQGGYSFGAPSIPTEFRFG</sequence>
<evidence type="ECO:0000313" key="10">
    <source>
        <dbReference type="Proteomes" id="UP000009022"/>
    </source>
</evidence>
<comment type="subcellular location">
    <subcellularLocation>
        <location evidence="2">Cytoplasm</location>
    </subcellularLocation>
    <subcellularLocation>
        <location evidence="1">Nucleus</location>
    </subcellularLocation>
</comment>
<evidence type="ECO:0000313" key="9">
    <source>
        <dbReference type="EMBL" id="EDV28786.1"/>
    </source>
</evidence>
<dbReference type="STRING" id="10228.B3RLJ6"/>
<dbReference type="EMBL" id="DS985241">
    <property type="protein sequence ID" value="EDV28786.1"/>
    <property type="molecule type" value="Genomic_DNA"/>
</dbReference>
<dbReference type="GO" id="GO:0005829">
    <property type="term" value="C:cytosol"/>
    <property type="evidence" value="ECO:0000318"/>
    <property type="project" value="GO_Central"/>
</dbReference>
<dbReference type="FunCoup" id="B3RLJ6">
    <property type="interactions" value="2770"/>
</dbReference>
<keyword evidence="4" id="KW-0813">Transport</keyword>
<dbReference type="eggNOG" id="KOG1991">
    <property type="taxonomic scope" value="Eukaryota"/>
</dbReference>
<gene>
    <name evidence="9" type="ORF">TRIADDRAFT_18952</name>
</gene>
<reference evidence="9 10" key="1">
    <citation type="journal article" date="2008" name="Nature">
        <title>The Trichoplax genome and the nature of placozoans.</title>
        <authorList>
            <person name="Srivastava M."/>
            <person name="Begovic E."/>
            <person name="Chapman J."/>
            <person name="Putnam N.H."/>
            <person name="Hellsten U."/>
            <person name="Kawashima T."/>
            <person name="Kuo A."/>
            <person name="Mitros T."/>
            <person name="Salamov A."/>
            <person name="Carpenter M.L."/>
            <person name="Signorovitch A.Y."/>
            <person name="Moreno M.A."/>
            <person name="Kamm K."/>
            <person name="Grimwood J."/>
            <person name="Schmutz J."/>
            <person name="Shapiro H."/>
            <person name="Grigoriev I.V."/>
            <person name="Buss L.W."/>
            <person name="Schierwater B."/>
            <person name="Dellaporta S.L."/>
            <person name="Rokhsar D.S."/>
        </authorList>
    </citation>
    <scope>NUCLEOTIDE SEQUENCE [LARGE SCALE GENOMIC DNA]</scope>
    <source>
        <strain evidence="9 10">Grell-BS-1999</strain>
    </source>
</reference>
<evidence type="ECO:0000259" key="8">
    <source>
        <dbReference type="PROSITE" id="PS50166"/>
    </source>
</evidence>
<dbReference type="PROSITE" id="PS50166">
    <property type="entry name" value="IMPORTIN_B_NT"/>
    <property type="match status" value="1"/>
</dbReference>
<dbReference type="GO" id="GO:0006606">
    <property type="term" value="P:protein import into nucleus"/>
    <property type="evidence" value="ECO:0000318"/>
    <property type="project" value="GO_Central"/>
</dbReference>
<dbReference type="Gene3D" id="1.25.10.10">
    <property type="entry name" value="Leucine-rich Repeat Variant"/>
    <property type="match status" value="1"/>
</dbReference>
<name>B3RLJ6_TRIAD</name>
<dbReference type="GO" id="GO:0031267">
    <property type="term" value="F:small GTPase binding"/>
    <property type="evidence" value="ECO:0007669"/>
    <property type="project" value="InterPro"/>
</dbReference>
<dbReference type="Pfam" id="PF03810">
    <property type="entry name" value="IBN_N"/>
    <property type="match status" value="1"/>
</dbReference>
<dbReference type="GO" id="GO:0005635">
    <property type="term" value="C:nuclear envelope"/>
    <property type="evidence" value="ECO:0000318"/>
    <property type="project" value="GO_Central"/>
</dbReference>
<dbReference type="InterPro" id="IPR058669">
    <property type="entry name" value="TPR_IPO7/11-like"/>
</dbReference>
<evidence type="ECO:0000256" key="1">
    <source>
        <dbReference type="ARBA" id="ARBA00004123"/>
    </source>
</evidence>
<evidence type="ECO:0000256" key="2">
    <source>
        <dbReference type="ARBA" id="ARBA00004496"/>
    </source>
</evidence>
<dbReference type="GeneID" id="6749203"/>
<protein>
    <recommendedName>
        <fullName evidence="8">Importin N-terminal domain-containing protein</fullName>
    </recommendedName>
</protein>
<keyword evidence="5" id="KW-0963">Cytoplasm</keyword>
<dbReference type="OMA" id="WVAKTSW"/>
<dbReference type="OrthoDB" id="760868at2759"/>
<keyword evidence="7" id="KW-0539">Nucleus</keyword>
<organism evidence="9 10">
    <name type="scientific">Trichoplax adhaerens</name>
    <name type="common">Trichoplax reptans</name>
    <dbReference type="NCBI Taxonomy" id="10228"/>
    <lineage>
        <taxon>Eukaryota</taxon>
        <taxon>Metazoa</taxon>
        <taxon>Placozoa</taxon>
        <taxon>Uniplacotomia</taxon>
        <taxon>Trichoplacea</taxon>
        <taxon>Trichoplacidae</taxon>
        <taxon>Trichoplax</taxon>
    </lineage>
</organism>
<dbReference type="RefSeq" id="XP_002107988.1">
    <property type="nucleotide sequence ID" value="XM_002107952.1"/>
</dbReference>
<dbReference type="SMART" id="SM00913">
    <property type="entry name" value="IBN_N"/>
    <property type="match status" value="1"/>
</dbReference>
<evidence type="ECO:0000256" key="5">
    <source>
        <dbReference type="ARBA" id="ARBA00022490"/>
    </source>
</evidence>
<proteinExistence type="inferred from homology"/>
<comment type="similarity">
    <text evidence="3">Belongs to the importin beta family.</text>
</comment>
<dbReference type="HOGENOM" id="CLU_004196_1_1_1"/>
<dbReference type="FunFam" id="1.25.10.10:FF:000244">
    <property type="entry name" value="Nonsense-mediated mRNA decay protein"/>
    <property type="match status" value="1"/>
</dbReference>
<dbReference type="InterPro" id="IPR001494">
    <property type="entry name" value="Importin-beta_N"/>
</dbReference>
<dbReference type="KEGG" id="tad:TRIADDRAFT_18952"/>